<proteinExistence type="predicted"/>
<reference evidence="2 3" key="1">
    <citation type="submission" date="2014-10" db="EMBL/GenBank/DDBJ databases">
        <title>Genome sequence of Micropolyspora internatus JCM3315.</title>
        <authorList>
            <person name="Shin S.-K."/>
            <person name="Yi H."/>
        </authorList>
    </citation>
    <scope>NUCLEOTIDE SEQUENCE [LARGE SCALE GENOMIC DNA]</scope>
    <source>
        <strain evidence="2 3">JCM 3315</strain>
    </source>
</reference>
<keyword evidence="1" id="KW-0175">Coiled coil</keyword>
<sequence>MGGRAGGRDLGLTVGFLTVCPFRQRRRLRTRLHNLRTRLRRLRTRLRRLRTRW</sequence>
<organism evidence="2 3">
    <name type="scientific">Saccharomonospora viridis</name>
    <dbReference type="NCBI Taxonomy" id="1852"/>
    <lineage>
        <taxon>Bacteria</taxon>
        <taxon>Bacillati</taxon>
        <taxon>Actinomycetota</taxon>
        <taxon>Actinomycetes</taxon>
        <taxon>Pseudonocardiales</taxon>
        <taxon>Pseudonocardiaceae</taxon>
        <taxon>Saccharomonospora</taxon>
    </lineage>
</organism>
<name>A0A837D9S8_9PSEU</name>
<dbReference type="Proteomes" id="UP000030848">
    <property type="component" value="Unassembled WGS sequence"/>
</dbReference>
<accession>A0A837D9S8</accession>
<evidence type="ECO:0000313" key="3">
    <source>
        <dbReference type="Proteomes" id="UP000030848"/>
    </source>
</evidence>
<dbReference type="AlphaFoldDB" id="A0A837D9S8"/>
<comment type="caution">
    <text evidence="2">The sequence shown here is derived from an EMBL/GenBank/DDBJ whole genome shotgun (WGS) entry which is preliminary data.</text>
</comment>
<gene>
    <name evidence="2" type="ORF">MINT15_22700</name>
</gene>
<evidence type="ECO:0000313" key="2">
    <source>
        <dbReference type="EMBL" id="KHF43965.1"/>
    </source>
</evidence>
<evidence type="ECO:0000256" key="1">
    <source>
        <dbReference type="SAM" id="Coils"/>
    </source>
</evidence>
<dbReference type="RefSeq" id="WP_156142926.1">
    <property type="nucleotide sequence ID" value="NZ_FOWS01000007.1"/>
</dbReference>
<feature type="coiled-coil region" evidence="1">
    <location>
        <begin position="25"/>
        <end position="52"/>
    </location>
</feature>
<protein>
    <submittedName>
        <fullName evidence="2">Uncharacterized protein</fullName>
    </submittedName>
</protein>
<dbReference type="EMBL" id="JRZE01000004">
    <property type="protein sequence ID" value="KHF43965.1"/>
    <property type="molecule type" value="Genomic_DNA"/>
</dbReference>